<dbReference type="PANTHER" id="PTHR33359:SF1">
    <property type="entry name" value="MOLYBDOPTERIN SYNTHASE SULFUR CARRIER SUBUNIT"/>
    <property type="match status" value="1"/>
</dbReference>
<keyword evidence="1" id="KW-0547">Nucleotide-binding</keyword>
<dbReference type="InterPro" id="IPR003749">
    <property type="entry name" value="ThiS/MoaD-like"/>
</dbReference>
<accession>A0ABW2A0J3</accession>
<name>A0ABW2A0J3_9GAMM</name>
<dbReference type="Pfam" id="PF02597">
    <property type="entry name" value="ThiS"/>
    <property type="match status" value="1"/>
</dbReference>
<dbReference type="SUPFAM" id="SSF54285">
    <property type="entry name" value="MoaD/ThiS"/>
    <property type="match status" value="1"/>
</dbReference>
<evidence type="ECO:0000256" key="1">
    <source>
        <dbReference type="ARBA" id="ARBA00022741"/>
    </source>
</evidence>
<keyword evidence="5" id="KW-1185">Reference proteome</keyword>
<dbReference type="PANTHER" id="PTHR33359">
    <property type="entry name" value="MOLYBDOPTERIN SYNTHASE SULFUR CARRIER SUBUNIT"/>
    <property type="match status" value="1"/>
</dbReference>
<sequence>MLQLVYFARVREQLGLDQERLALPPGVGRVEQLIEHLVAERGETWRQVLKAPNLLVAVNQEMVDQGAALQDGDEVAFFPPVTGG</sequence>
<dbReference type="InterPro" id="IPR012675">
    <property type="entry name" value="Beta-grasp_dom_sf"/>
</dbReference>
<dbReference type="CDD" id="cd00754">
    <property type="entry name" value="Ubl_MoaD"/>
    <property type="match status" value="1"/>
</dbReference>
<dbReference type="RefSeq" id="WP_379909482.1">
    <property type="nucleotide sequence ID" value="NZ_JBHSWE010000001.1"/>
</dbReference>
<dbReference type="InterPro" id="IPR016155">
    <property type="entry name" value="Mopterin_synth/thiamin_S_b"/>
</dbReference>
<reference evidence="5" key="1">
    <citation type="journal article" date="2019" name="Int. J. Syst. Evol. Microbiol.">
        <title>The Global Catalogue of Microorganisms (GCM) 10K type strain sequencing project: providing services to taxonomists for standard genome sequencing and annotation.</title>
        <authorList>
            <consortium name="The Broad Institute Genomics Platform"/>
            <consortium name="The Broad Institute Genome Sequencing Center for Infectious Disease"/>
            <person name="Wu L."/>
            <person name="Ma J."/>
        </authorList>
    </citation>
    <scope>NUCLEOTIDE SEQUENCE [LARGE SCALE GENOMIC DNA]</scope>
    <source>
        <strain evidence="5">NBRC 111756</strain>
    </source>
</reference>
<protein>
    <recommendedName>
        <fullName evidence="3">Molybdopterin synthase sulfur carrier subunit</fullName>
    </recommendedName>
</protein>
<comment type="similarity">
    <text evidence="2">Belongs to the MoaD family.</text>
</comment>
<dbReference type="InterPro" id="IPR044672">
    <property type="entry name" value="MOCS2A"/>
</dbReference>
<dbReference type="Gene3D" id="3.10.20.30">
    <property type="match status" value="1"/>
</dbReference>
<dbReference type="InterPro" id="IPR010038">
    <property type="entry name" value="MoaD_arc-typ"/>
</dbReference>
<dbReference type="NCBIfam" id="TIGR01687">
    <property type="entry name" value="moaD_arch"/>
    <property type="match status" value="1"/>
</dbReference>
<gene>
    <name evidence="4" type="primary">moaD</name>
    <name evidence="4" type="ORF">ACFQDL_13585</name>
</gene>
<dbReference type="Proteomes" id="UP001596422">
    <property type="component" value="Unassembled WGS sequence"/>
</dbReference>
<evidence type="ECO:0000313" key="5">
    <source>
        <dbReference type="Proteomes" id="UP001596422"/>
    </source>
</evidence>
<dbReference type="EMBL" id="JBHSWE010000001">
    <property type="protein sequence ID" value="MFC6670980.1"/>
    <property type="molecule type" value="Genomic_DNA"/>
</dbReference>
<proteinExistence type="inferred from homology"/>
<comment type="caution">
    <text evidence="4">The sequence shown here is derived from an EMBL/GenBank/DDBJ whole genome shotgun (WGS) entry which is preliminary data.</text>
</comment>
<dbReference type="NCBIfam" id="TIGR01682">
    <property type="entry name" value="moaD"/>
    <property type="match status" value="1"/>
</dbReference>
<organism evidence="4 5">
    <name type="scientific">Marinobacterium aestuariivivens</name>
    <dbReference type="NCBI Taxonomy" id="1698799"/>
    <lineage>
        <taxon>Bacteria</taxon>
        <taxon>Pseudomonadati</taxon>
        <taxon>Pseudomonadota</taxon>
        <taxon>Gammaproteobacteria</taxon>
        <taxon>Oceanospirillales</taxon>
        <taxon>Oceanospirillaceae</taxon>
        <taxon>Marinobacterium</taxon>
    </lineage>
</organism>
<evidence type="ECO:0000256" key="3">
    <source>
        <dbReference type="ARBA" id="ARBA00024247"/>
    </source>
</evidence>
<evidence type="ECO:0000313" key="4">
    <source>
        <dbReference type="EMBL" id="MFC6670980.1"/>
    </source>
</evidence>
<evidence type="ECO:0000256" key="2">
    <source>
        <dbReference type="ARBA" id="ARBA00024200"/>
    </source>
</evidence>